<dbReference type="SUPFAM" id="SSF54928">
    <property type="entry name" value="RNA-binding domain, RBD"/>
    <property type="match status" value="3"/>
</dbReference>
<keyword evidence="1" id="KW-0677">Repeat</keyword>
<dbReference type="EMBL" id="HG316456">
    <property type="protein sequence ID" value="CDF88827.1"/>
    <property type="molecule type" value="Genomic_DNA"/>
</dbReference>
<name>A0A8J2T5C4_ZYGB2</name>
<dbReference type="InterPro" id="IPR012677">
    <property type="entry name" value="Nucleotide-bd_a/b_plait_sf"/>
</dbReference>
<dbReference type="AlphaFoldDB" id="A0A8J2T5C4"/>
<dbReference type="OrthoDB" id="6159137at2759"/>
<keyword evidence="2 3" id="KW-0694">RNA-binding</keyword>
<protein>
    <submittedName>
        <fullName evidence="6">ZYBA0S03-02806g1_1</fullName>
    </submittedName>
</protein>
<feature type="domain" description="RRM" evidence="5">
    <location>
        <begin position="213"/>
        <end position="291"/>
    </location>
</feature>
<dbReference type="Proteomes" id="UP000019375">
    <property type="component" value="Unassembled WGS sequence"/>
</dbReference>
<feature type="region of interest" description="Disordered" evidence="4">
    <location>
        <begin position="136"/>
        <end position="158"/>
    </location>
</feature>
<feature type="domain" description="RRM" evidence="5">
    <location>
        <begin position="567"/>
        <end position="663"/>
    </location>
</feature>
<dbReference type="Pfam" id="PF00076">
    <property type="entry name" value="RRM_1"/>
    <property type="match status" value="2"/>
</dbReference>
<dbReference type="PANTHER" id="PTHR24012">
    <property type="entry name" value="RNA BINDING PROTEIN"/>
    <property type="match status" value="1"/>
</dbReference>
<proteinExistence type="predicted"/>
<evidence type="ECO:0000313" key="6">
    <source>
        <dbReference type="EMBL" id="CDF88827.1"/>
    </source>
</evidence>
<dbReference type="Gene3D" id="3.30.70.330">
    <property type="match status" value="3"/>
</dbReference>
<evidence type="ECO:0000259" key="5">
    <source>
        <dbReference type="PROSITE" id="PS50102"/>
    </source>
</evidence>
<evidence type="ECO:0000256" key="4">
    <source>
        <dbReference type="SAM" id="MobiDB-lite"/>
    </source>
</evidence>
<evidence type="ECO:0000256" key="3">
    <source>
        <dbReference type="PROSITE-ProRule" id="PRU00176"/>
    </source>
</evidence>
<dbReference type="InterPro" id="IPR000504">
    <property type="entry name" value="RRM_dom"/>
</dbReference>
<feature type="compositionally biased region" description="Polar residues" evidence="4">
    <location>
        <begin position="23"/>
        <end position="33"/>
    </location>
</feature>
<accession>A0A8J2T5C4</accession>
<dbReference type="GO" id="GO:0003723">
    <property type="term" value="F:RNA binding"/>
    <property type="evidence" value="ECO:0007669"/>
    <property type="project" value="UniProtKB-UniRule"/>
</dbReference>
<feature type="region of interest" description="Disordered" evidence="4">
    <location>
        <begin position="1"/>
        <end position="33"/>
    </location>
</feature>
<evidence type="ECO:0000256" key="1">
    <source>
        <dbReference type="ARBA" id="ARBA00022737"/>
    </source>
</evidence>
<sequence>MTLEKSFEGVVNELELTSEENSDNNASLSPQDVTSSNISLAEEISKIDSTSAGSQVEQLAGTNLLTVRFKCKDAQYEGGVLGLKAEVENLSRLYKGFVLSPDLIEPYEYWNDDRRLEILEEKKDVYLYERGTEEYARSADTQSESEGQEAEGQPGEQAGWDSKYDVVIQVQFQRSHALNVVRGKVQRLLKDREGKLIERWSISVNRRALTQPGNLYARGIPKKWSMEQIAPMFEKFGPISSLKIICDSKTGESLGYGFLSYPLGSQASNCIKELNGKIVDGSGFFINYHVERKERERIHRDSVKENNNHKDFKAVFVGNLPTHDEEGSLILPSDVVELFKANLRSQFGATTAVSSYFPKKNGVSNIEYKQEDGTSLKRTSTESDGDTLGKLEDSGLKNYGFIKFANHEQALVAINNFNNFEWHGKNLVVNKAIQKKAYRRGVGGGGVATNNNSGGSNHSTAIPSISSASKAGYQFFTPYAPTPGNPSNAAMGFFGDSYFSYMAGQTAVSSSLYGNMPSPIVTSPGLGAFENSNAVGSLMSMGSPPYGILNRNRPFGFPFPTRDQQESNLYVKHLPLSWKDEDLYEFYQQFGEIINAKIITVGGSKKKKESTGDVDEEGKSLGASRGYGFVCFKDPLDASGAILATDGYPLTDSHILHVSFAQKTTRPGFSGVTVKRPLMGNMPYNPKFLKAMREHQQREFLAGSGHWPLLPMISPPPSMALMPSAFPMHPVPDEGADEREAV</sequence>
<organism evidence="6 7">
    <name type="scientific">Zygosaccharomyces bailii (strain CLIB 213 / ATCC 58445 / CBS 680 / BCRC 21525 / NBRC 1098 / NCYC 1416 / NRRL Y-2227)</name>
    <dbReference type="NCBI Taxonomy" id="1333698"/>
    <lineage>
        <taxon>Eukaryota</taxon>
        <taxon>Fungi</taxon>
        <taxon>Dikarya</taxon>
        <taxon>Ascomycota</taxon>
        <taxon>Saccharomycotina</taxon>
        <taxon>Saccharomycetes</taxon>
        <taxon>Saccharomycetales</taxon>
        <taxon>Saccharomycetaceae</taxon>
        <taxon>Zygosaccharomyces</taxon>
    </lineage>
</organism>
<gene>
    <name evidence="6" type="ORF">BN860_02806g</name>
</gene>
<feature type="compositionally biased region" description="Low complexity" evidence="4">
    <location>
        <begin position="142"/>
        <end position="158"/>
    </location>
</feature>
<dbReference type="CDD" id="cd00590">
    <property type="entry name" value="RRM_SF"/>
    <property type="match status" value="1"/>
</dbReference>
<dbReference type="PROSITE" id="PS50102">
    <property type="entry name" value="RRM"/>
    <property type="match status" value="3"/>
</dbReference>
<feature type="domain" description="RRM" evidence="5">
    <location>
        <begin position="313"/>
        <end position="434"/>
    </location>
</feature>
<keyword evidence="7" id="KW-1185">Reference proteome</keyword>
<reference evidence="7" key="1">
    <citation type="journal article" date="2013" name="Genome Announc.">
        <title>Genome sequence of the food spoilage yeast Zygosaccharomyces bailii CLIB 213(T).</title>
        <authorList>
            <person name="Galeote V."/>
            <person name="Bigey F."/>
            <person name="Devillers H."/>
            <person name="Neuveglise C."/>
            <person name="Dequin S."/>
        </authorList>
    </citation>
    <scope>NUCLEOTIDE SEQUENCE [LARGE SCALE GENOMIC DNA]</scope>
    <source>
        <strain evidence="7">CLIB 213 / ATCC 58445 / CBS 680 / CCRC 21525 / NBRC 1098 / NCYC 1416 / NRRL Y-2227</strain>
    </source>
</reference>
<evidence type="ECO:0000313" key="7">
    <source>
        <dbReference type="Proteomes" id="UP000019375"/>
    </source>
</evidence>
<dbReference type="InterPro" id="IPR035979">
    <property type="entry name" value="RBD_domain_sf"/>
</dbReference>
<evidence type="ECO:0000256" key="2">
    <source>
        <dbReference type="ARBA" id="ARBA00022884"/>
    </source>
</evidence>
<dbReference type="SMART" id="SM00360">
    <property type="entry name" value="RRM"/>
    <property type="match status" value="3"/>
</dbReference>